<accession>A0A0F9ZJ30</accession>
<dbReference type="Proteomes" id="UP000034302">
    <property type="component" value="Unassembled WGS sequence"/>
</dbReference>
<evidence type="ECO:0000313" key="3">
    <source>
        <dbReference type="Proteomes" id="UP000034302"/>
    </source>
</evidence>
<proteinExistence type="predicted"/>
<evidence type="ECO:0000256" key="1">
    <source>
        <dbReference type="SAM" id="Phobius"/>
    </source>
</evidence>
<reference evidence="2 3" key="1">
    <citation type="journal article" date="2015" name="Nature">
        <title>rRNA introns, odd ribosomes, and small enigmatic genomes across a large radiation of phyla.</title>
        <authorList>
            <person name="Brown C.T."/>
            <person name="Hug L.A."/>
            <person name="Thomas B.C."/>
            <person name="Sharon I."/>
            <person name="Castelle C.J."/>
            <person name="Singh A."/>
            <person name="Wilkins M.J."/>
            <person name="Williams K.H."/>
            <person name="Banfield J.F."/>
        </authorList>
    </citation>
    <scope>NUCLEOTIDE SEQUENCE [LARGE SCALE GENOMIC DNA]</scope>
</reference>
<dbReference type="AlphaFoldDB" id="A0A0F9ZJ30"/>
<comment type="caution">
    <text evidence="2">The sequence shown here is derived from an EMBL/GenBank/DDBJ whole genome shotgun (WGS) entry which is preliminary data.</text>
</comment>
<name>A0A0F9ZJ30_9BACT</name>
<gene>
    <name evidence="2" type="ORF">UR34_C0006G0010</name>
</gene>
<feature type="transmembrane region" description="Helical" evidence="1">
    <location>
        <begin position="12"/>
        <end position="32"/>
    </location>
</feature>
<keyword evidence="1" id="KW-1133">Transmembrane helix</keyword>
<keyword evidence="1" id="KW-0812">Transmembrane</keyword>
<organism evidence="2 3">
    <name type="scientific">candidate division WS6 bacterium GW2011_GWC1_33_20</name>
    <dbReference type="NCBI Taxonomy" id="1619089"/>
    <lineage>
        <taxon>Bacteria</taxon>
        <taxon>Candidatus Dojkabacteria</taxon>
    </lineage>
</organism>
<dbReference type="EMBL" id="LBOV01000006">
    <property type="protein sequence ID" value="KKP44089.1"/>
    <property type="molecule type" value="Genomic_DNA"/>
</dbReference>
<keyword evidence="1" id="KW-0472">Membrane</keyword>
<protein>
    <submittedName>
        <fullName evidence="2">Uncharacterized protein</fullName>
    </submittedName>
</protein>
<evidence type="ECO:0000313" key="2">
    <source>
        <dbReference type="EMBL" id="KKP44089.1"/>
    </source>
</evidence>
<sequence length="435" mass="49403">MTLTEAAFWTKRFGVIVLGFLAVVVIVLFFLVPIGTPDLPPEYLTANYGCTDKKEDFLENRLTLPTLDILQDSKPTFDLKTVSGKFDNLPQIVNVYRYTNLGQKLNSQSEAKILAKKMGFDQDKIVMKGTTDYLWVNNTSQRSLDIKARDLNFQMTTDQERIKNLRKTLDLPTESEAKSLAINGLRSLGILDSEYTQMPQTVHLIDINPDGTYSEADSLVSAELIRVDFIRMIPMISIPTNIVGAEQMVSNLERKDMTYVMGTAIVNDERVDVYDFRTLITYQNPIKSNISVYVGPKDEGTEILSNIYQIEYTTWSLETESCGTYELIAPADASRKIENGEGSLVFLNSNQDEVEEYVPTNVKKFTINDVYITYYEGLIEQYYLQPVYMVIGQAELETGELVDFHMYYPAINYDTVQDKIELEPAPVKQSGPFSF</sequence>